<dbReference type="SUPFAM" id="SSF110087">
    <property type="entry name" value="DR1885-like metal-binding protein"/>
    <property type="match status" value="1"/>
</dbReference>
<gene>
    <name evidence="2" type="ORF">ASILVAE211_12640</name>
</gene>
<dbReference type="AlphaFoldDB" id="A0A964DZU9"/>
<dbReference type="InterPro" id="IPR036182">
    <property type="entry name" value="PCuAC_sf"/>
</dbReference>
<proteinExistence type="predicted"/>
<name>A0A964DZU9_9PROT</name>
<dbReference type="Pfam" id="PF04314">
    <property type="entry name" value="PCuAC"/>
    <property type="match status" value="1"/>
</dbReference>
<reference evidence="2" key="2">
    <citation type="submission" date="2021-01" db="EMBL/GenBank/DDBJ databases">
        <authorList>
            <person name="Mieszkin S."/>
            <person name="Pouder E."/>
            <person name="Alain K."/>
        </authorList>
    </citation>
    <scope>NUCLEOTIDE SEQUENCE</scope>
    <source>
        <strain evidence="2">HW T2.11</strain>
    </source>
</reference>
<dbReference type="RefSeq" id="WP_227321691.1">
    <property type="nucleotide sequence ID" value="NZ_JAESVB010000005.1"/>
</dbReference>
<feature type="chain" id="PRO_5036936342" evidence="1">
    <location>
        <begin position="25"/>
        <end position="163"/>
    </location>
</feature>
<protein>
    <submittedName>
        <fullName evidence="2">Copper chaperone PCu(A)C</fullName>
    </submittedName>
</protein>
<dbReference type="Gene3D" id="2.60.40.1890">
    <property type="entry name" value="PCu(A)C copper chaperone"/>
    <property type="match status" value="1"/>
</dbReference>
<comment type="caution">
    <text evidence="2">The sequence shown here is derived from an EMBL/GenBank/DDBJ whole genome shotgun (WGS) entry which is preliminary data.</text>
</comment>
<keyword evidence="1" id="KW-0732">Signal</keyword>
<evidence type="ECO:0000313" key="2">
    <source>
        <dbReference type="EMBL" id="MCB8876033.1"/>
    </source>
</evidence>
<evidence type="ECO:0000256" key="1">
    <source>
        <dbReference type="SAM" id="SignalP"/>
    </source>
</evidence>
<sequence length="163" mass="16540">MRLGLGVSMAAGFLSLAMTIPALAADPPGIAVTGAWSRVTSIATIPAVVYLTVTDSGAADSLISAETPIAQSASLHLSHSVNGLMVMDPVATLPVRAAQPLALSPDGYHIMLDGLTHPLAVGETFPLTLTFAHAGKITVTVTVQPMTYVPPAGAMPGMKMAAP</sequence>
<evidence type="ECO:0000313" key="3">
    <source>
        <dbReference type="Proteomes" id="UP000708298"/>
    </source>
</evidence>
<dbReference type="InterPro" id="IPR007410">
    <property type="entry name" value="LpqE-like"/>
</dbReference>
<reference evidence="2" key="1">
    <citation type="journal article" date="2021" name="Microorganisms">
        <title>Acidisoma silvae sp. nov. and Acidisomacellulosilytica sp. nov., Two Acidophilic Bacteria Isolated from Decaying Wood, Hydrolyzing Cellulose and Producing Poly-3-hydroxybutyrate.</title>
        <authorList>
            <person name="Mieszkin S."/>
            <person name="Pouder E."/>
            <person name="Uroz S."/>
            <person name="Simon-Colin C."/>
            <person name="Alain K."/>
        </authorList>
    </citation>
    <scope>NUCLEOTIDE SEQUENCE</scope>
    <source>
        <strain evidence="2">HW T2.11</strain>
    </source>
</reference>
<keyword evidence="3" id="KW-1185">Reference proteome</keyword>
<accession>A0A964DZU9</accession>
<organism evidence="2 3">
    <name type="scientific">Acidisoma silvae</name>
    <dbReference type="NCBI Taxonomy" id="2802396"/>
    <lineage>
        <taxon>Bacteria</taxon>
        <taxon>Pseudomonadati</taxon>
        <taxon>Pseudomonadota</taxon>
        <taxon>Alphaproteobacteria</taxon>
        <taxon>Acetobacterales</taxon>
        <taxon>Acidocellaceae</taxon>
        <taxon>Acidisoma</taxon>
    </lineage>
</organism>
<dbReference type="PANTHER" id="PTHR36302">
    <property type="entry name" value="BLR7088 PROTEIN"/>
    <property type="match status" value="1"/>
</dbReference>
<feature type="signal peptide" evidence="1">
    <location>
        <begin position="1"/>
        <end position="24"/>
    </location>
</feature>
<dbReference type="PANTHER" id="PTHR36302:SF1">
    <property type="entry name" value="COPPER CHAPERONE PCU(A)C"/>
    <property type="match status" value="1"/>
</dbReference>
<dbReference type="EMBL" id="JAESVB010000005">
    <property type="protein sequence ID" value="MCB8876033.1"/>
    <property type="molecule type" value="Genomic_DNA"/>
</dbReference>
<dbReference type="InterPro" id="IPR058248">
    <property type="entry name" value="Lxx211020-like"/>
</dbReference>
<dbReference type="Proteomes" id="UP000708298">
    <property type="component" value="Unassembled WGS sequence"/>
</dbReference>